<feature type="region of interest" description="Disordered" evidence="1">
    <location>
        <begin position="1"/>
        <end position="31"/>
    </location>
</feature>
<feature type="compositionally biased region" description="Basic and acidic residues" evidence="1">
    <location>
        <begin position="834"/>
        <end position="846"/>
    </location>
</feature>
<reference evidence="3 4" key="1">
    <citation type="submission" date="2019-02" db="EMBL/GenBank/DDBJ databases">
        <title>Deep-cultivation of Planctomycetes and their phenomic and genomic characterization uncovers novel biology.</title>
        <authorList>
            <person name="Wiegand S."/>
            <person name="Jogler M."/>
            <person name="Boedeker C."/>
            <person name="Pinto D."/>
            <person name="Vollmers J."/>
            <person name="Rivas-Marin E."/>
            <person name="Kohn T."/>
            <person name="Peeters S.H."/>
            <person name="Heuer A."/>
            <person name="Rast P."/>
            <person name="Oberbeckmann S."/>
            <person name="Bunk B."/>
            <person name="Jeske O."/>
            <person name="Meyerdierks A."/>
            <person name="Storesund J.E."/>
            <person name="Kallscheuer N."/>
            <person name="Luecker S."/>
            <person name="Lage O.M."/>
            <person name="Pohl T."/>
            <person name="Merkel B.J."/>
            <person name="Hornburger P."/>
            <person name="Mueller R.-W."/>
            <person name="Bruemmer F."/>
            <person name="Labrenz M."/>
            <person name="Spormann A.M."/>
            <person name="Op Den Camp H."/>
            <person name="Overmann J."/>
            <person name="Amann R."/>
            <person name="Jetten M.S.M."/>
            <person name="Mascher T."/>
            <person name="Medema M.H."/>
            <person name="Devos D.P."/>
            <person name="Kaster A.-K."/>
            <person name="Ovreas L."/>
            <person name="Rohde M."/>
            <person name="Galperin M.Y."/>
            <person name="Jogler C."/>
        </authorList>
    </citation>
    <scope>NUCLEOTIDE SEQUENCE [LARGE SCALE GENOMIC DNA]</scope>
    <source>
        <strain evidence="3 4">Pla111</strain>
    </source>
</reference>
<evidence type="ECO:0000313" key="3">
    <source>
        <dbReference type="EMBL" id="TWT42461.1"/>
    </source>
</evidence>
<sequence length="1214" mass="127575">MPTAPAPPPSATGQPAASSARGASRPVPASAVDQRVRRAARSLAANEIATAIATLVIGGLLFLAVAALLEHWVTTSGLRHSERWALWSVGLIGAAAYALRRIAPLLVRRINPLYAASQIEREAPTLKNALVNLLQLRSPGAVGRQVQQTLEQQAAERLAAAGETPLDRSRLVRRSYMLLALLAIAAIYTVISPKNLFVSAYRIAAPWARVSAPTRVSIAGIEPGDAQLNQGQSIEISARVLGTASDEPVELIYTTADGRLRNARLAMRTTEDNLTRYRLSLPADVGTEAALGLQSNITYRIEAGDARSETYRLTVQAAPTIAPTSVSYDYPDYTGYADRLSEGSGDLRAIEGTRVTLFVRANLPIESAQVDRGADGTPDVLMKKIEGVNATAEWTLARTAEASGSAPEVSSYVLRFSTPDGQANADPPRYQIETLADLAPEVRLIAPADETLTVGLDDPIDFAIEALDPDFALCAVKIVGEVEGRQRVDEALFFARGDVAQHEGPLERTMRRTPRELGLRPGEQLRYAAVAVDNRTPQPQSAVSEKRTIVVRSASSDAPQGNQGQQGSEGQQGETSQPGQQEQPGQEGQAAGSQEGGGQAAGGEQQNQARESGQATGSQPPPAGAPNQPQKDSTADEQASPADGADQPQDPAKPQQQEQRQQQDGEQQSGSQEGESSVSQQEPKDQQQGPGGTDRPGGLQAPSQSDQQGQQENSAQGGSGAEGTNNSESGSDSAGGDRPSNQQGTGNGERRPGSPQGGETEPVDPNGANDAEAFDRIRQHLDEKTGESRGRKPSGQESADDDAQPQSEGSGEGSGKNNANADQPGGANQGANPREARGETPEREPSDPVPQEGAKGERSDSATGESGQQAPPGQNSKPNAGPREGTGDAGQNQAADEGGGQAGDQGLGESSGEQGRQELAERPTGESSGNQRGAGSESHPGEQRSDNAEEPGAGGDGTAADRPQDGTNGARAGDTENPRGGRPAAGDRERSDDDASANNNTDQPDNAQRSGEQPGRGSAGKEAGQSGAEGERDPPNGGEPSSGDPSEDANQRWSDEPQQGSNSESEARGGNEPSQPDRTTNRNGTPDAPGDAANLDYARRQTELTLERLSDQLARGKADRELLDKLGWSEEDLQRLVQRWRTRLDRAERNEQGASELDAALRSLGIGERGPTGKSTLTDDELRDLRDAPRAPAPPALLERLRSYNRGVNAAGER</sequence>
<feature type="compositionally biased region" description="Pro residues" evidence="1">
    <location>
        <begin position="1"/>
        <end position="10"/>
    </location>
</feature>
<feature type="transmembrane region" description="Helical" evidence="2">
    <location>
        <begin position="84"/>
        <end position="103"/>
    </location>
</feature>
<keyword evidence="2" id="KW-0812">Transmembrane</keyword>
<protein>
    <submittedName>
        <fullName evidence="3">Uncharacterized protein</fullName>
    </submittedName>
</protein>
<feature type="transmembrane region" description="Helical" evidence="2">
    <location>
        <begin position="175"/>
        <end position="191"/>
    </location>
</feature>
<organism evidence="3 4">
    <name type="scientific">Botrimarina hoheduenensis</name>
    <dbReference type="NCBI Taxonomy" id="2528000"/>
    <lineage>
        <taxon>Bacteria</taxon>
        <taxon>Pseudomonadati</taxon>
        <taxon>Planctomycetota</taxon>
        <taxon>Planctomycetia</taxon>
        <taxon>Pirellulales</taxon>
        <taxon>Lacipirellulaceae</taxon>
        <taxon>Botrimarina</taxon>
    </lineage>
</organism>
<evidence type="ECO:0000313" key="4">
    <source>
        <dbReference type="Proteomes" id="UP000318995"/>
    </source>
</evidence>
<feature type="compositionally biased region" description="Polar residues" evidence="1">
    <location>
        <begin position="722"/>
        <end position="732"/>
    </location>
</feature>
<comment type="caution">
    <text evidence="3">The sequence shown here is derived from an EMBL/GenBank/DDBJ whole genome shotgun (WGS) entry which is preliminary data.</text>
</comment>
<dbReference type="RefSeq" id="WP_146574988.1">
    <property type="nucleotide sequence ID" value="NZ_SJPH01000007.1"/>
</dbReference>
<dbReference type="Proteomes" id="UP000318995">
    <property type="component" value="Unassembled WGS sequence"/>
</dbReference>
<feature type="compositionally biased region" description="Low complexity" evidence="1">
    <location>
        <begin position="700"/>
        <end position="716"/>
    </location>
</feature>
<feature type="region of interest" description="Disordered" evidence="1">
    <location>
        <begin position="1147"/>
        <end position="1214"/>
    </location>
</feature>
<feature type="compositionally biased region" description="Gly residues" evidence="1">
    <location>
        <begin position="897"/>
        <end position="906"/>
    </location>
</feature>
<proteinExistence type="predicted"/>
<feature type="compositionally biased region" description="Basic and acidic residues" evidence="1">
    <location>
        <begin position="773"/>
        <end position="790"/>
    </location>
</feature>
<feature type="compositionally biased region" description="Low complexity" evidence="1">
    <location>
        <begin position="559"/>
        <end position="593"/>
    </location>
</feature>
<feature type="region of interest" description="Disordered" evidence="1">
    <location>
        <begin position="554"/>
        <end position="1099"/>
    </location>
</feature>
<keyword evidence="4" id="KW-1185">Reference proteome</keyword>
<feature type="compositionally biased region" description="Polar residues" evidence="1">
    <location>
        <begin position="1072"/>
        <end position="1084"/>
    </location>
</feature>
<dbReference type="EMBL" id="SJPH01000007">
    <property type="protein sequence ID" value="TWT42461.1"/>
    <property type="molecule type" value="Genomic_DNA"/>
</dbReference>
<name>A0A5C5VXM3_9BACT</name>
<feature type="compositionally biased region" description="Polar residues" evidence="1">
    <location>
        <begin position="1001"/>
        <end position="1011"/>
    </location>
</feature>
<keyword evidence="2" id="KW-1133">Transmembrane helix</keyword>
<accession>A0A5C5VXM3</accession>
<evidence type="ECO:0000256" key="1">
    <source>
        <dbReference type="SAM" id="MobiDB-lite"/>
    </source>
</evidence>
<feature type="compositionally biased region" description="Low complexity" evidence="1">
    <location>
        <begin position="638"/>
        <end position="681"/>
    </location>
</feature>
<feature type="compositionally biased region" description="Polar residues" evidence="1">
    <location>
        <begin position="861"/>
        <end position="878"/>
    </location>
</feature>
<feature type="compositionally biased region" description="Low complexity" evidence="1">
    <location>
        <begin position="11"/>
        <end position="31"/>
    </location>
</feature>
<feature type="compositionally biased region" description="Basic and acidic residues" evidence="1">
    <location>
        <begin position="915"/>
        <end position="924"/>
    </location>
</feature>
<evidence type="ECO:0000256" key="2">
    <source>
        <dbReference type="SAM" id="Phobius"/>
    </source>
</evidence>
<dbReference type="AlphaFoldDB" id="A0A5C5VXM3"/>
<dbReference type="OrthoDB" id="257350at2"/>
<gene>
    <name evidence="3" type="ORF">Pla111_27660</name>
</gene>
<feature type="transmembrane region" description="Helical" evidence="2">
    <location>
        <begin position="48"/>
        <end position="69"/>
    </location>
</feature>
<feature type="compositionally biased region" description="Basic and acidic residues" evidence="1">
    <location>
        <begin position="973"/>
        <end position="993"/>
    </location>
</feature>
<keyword evidence="2" id="KW-0472">Membrane</keyword>